<dbReference type="PANTHER" id="PTHR16026:SF0">
    <property type="entry name" value="CARTILAGE ACIDIC PROTEIN 1"/>
    <property type="match status" value="1"/>
</dbReference>
<evidence type="ECO:0000259" key="2">
    <source>
        <dbReference type="Pfam" id="PF07593"/>
    </source>
</evidence>
<reference evidence="3 4" key="1">
    <citation type="submission" date="2019-02" db="EMBL/GenBank/DDBJ databases">
        <title>Deep-cultivation of Planctomycetes and their phenomic and genomic characterization uncovers novel biology.</title>
        <authorList>
            <person name="Wiegand S."/>
            <person name="Jogler M."/>
            <person name="Boedeker C."/>
            <person name="Pinto D."/>
            <person name="Vollmers J."/>
            <person name="Rivas-Marin E."/>
            <person name="Kohn T."/>
            <person name="Peeters S.H."/>
            <person name="Heuer A."/>
            <person name="Rast P."/>
            <person name="Oberbeckmann S."/>
            <person name="Bunk B."/>
            <person name="Jeske O."/>
            <person name="Meyerdierks A."/>
            <person name="Storesund J.E."/>
            <person name="Kallscheuer N."/>
            <person name="Luecker S."/>
            <person name="Lage O.M."/>
            <person name="Pohl T."/>
            <person name="Merkel B.J."/>
            <person name="Hornburger P."/>
            <person name="Mueller R.-W."/>
            <person name="Bruemmer F."/>
            <person name="Labrenz M."/>
            <person name="Spormann A.M."/>
            <person name="Op Den Camp H."/>
            <person name="Overmann J."/>
            <person name="Amann R."/>
            <person name="Jetten M.S.M."/>
            <person name="Mascher T."/>
            <person name="Medema M.H."/>
            <person name="Devos D.P."/>
            <person name="Kaster A.-K."/>
            <person name="Ovreas L."/>
            <person name="Rohde M."/>
            <person name="Galperin M.Y."/>
            <person name="Jogler C."/>
        </authorList>
    </citation>
    <scope>NUCLEOTIDE SEQUENCE [LARGE SCALE GENOMIC DNA]</scope>
    <source>
        <strain evidence="3 4">Pla52n</strain>
    </source>
</reference>
<accession>A0A5C6A234</accession>
<dbReference type="Proteomes" id="UP000320176">
    <property type="component" value="Unassembled WGS sequence"/>
</dbReference>
<keyword evidence="1" id="KW-0732">Signal</keyword>
<dbReference type="Gene3D" id="1.25.40.10">
    <property type="entry name" value="Tetratricopeptide repeat domain"/>
    <property type="match status" value="1"/>
</dbReference>
<evidence type="ECO:0000313" key="3">
    <source>
        <dbReference type="EMBL" id="TWT93291.1"/>
    </source>
</evidence>
<evidence type="ECO:0000313" key="4">
    <source>
        <dbReference type="Proteomes" id="UP000320176"/>
    </source>
</evidence>
<sequence length="970" mass="106812">MPVTLQQKVEPGNDEYTTKLDQAERLLIAGQLQEVEPIVAELLLQDERNPRANLIAGIFFKLQGRSADAKSILRPLSERDSSVGAIAKLHLCEILLRGGEVGLAIETFEALKNSKWTSNQDRHAAARVLNELGYRHDANEQIRALLRFGEATLEELRCLAAPERAYFPFATKPGVESIPKFGLLNVARCLHSEGDIRDAVEIIRESEELADGNPVVVAYWGQLLLESQQFDLLDEWVASTESKLQRYPSYWLAVGGWAMRRKDFTSAVRCFAEAICREPASVSAHDQLALAFAGLGDLQNETRFRSRATEVESALLQTRKVIESPVANWSDVVDLTVMLRGLDRPFEAICWAKLGAQRFGLSADHLTKIETARQNELRTESSTSSLKSRLCGIEIDRYALKIDDVIAAELGSKKSKGGIESAKLEMKCLPPKFVNVAEQTGIHFLYRNSAPPIQRAFRIYEAYGAGIAAIDYDQDGAVDFYLGQGAADLPDGPASDANELFRNLRGRFQSVGAETGSNDFGYTFGVTSGDINQDGFPDIVVGNMGENTILINQGDGTFVSHAPGTDSWRESYFTASVAIADVSGDNVPDVIEVNYLDDKSIYEKVNIAPNGVIANGPRPLQFIPAVDRVFVSDRQGDFISQKLGDGGSSDAATGLGLVVTDIDDDGKIDLYIANDLMPNFYWKPTFEKDSAVNSLKFIDQAVAKGVAIGNQGMPLGSMGIASADFDGNGLLDLHVTNFYNQWSNHYIQRSDSGFNDQALPSQLDTATYPMVGFGVEALDYDNNSTIDLVIGNGHIEDIGDGSEFRMPTQIFSGNGTTFEQMNVDGDPYWNRPHLARSLITCDWNRDGRIDVAVSDLLEPFVLLENRTQSQRNKWIQLRLVGTETERDAIGTRVQVSYTLAGSSRMFTQFVTTGDGYMCRNEPILSFGGETMPAGVDISIRWTSGMIQEISNVLVNHRYLIVEGDDAVYFD</sequence>
<dbReference type="Pfam" id="PF13517">
    <property type="entry name" value="FG-GAP_3"/>
    <property type="match status" value="1"/>
</dbReference>
<dbReference type="Gene3D" id="2.130.10.130">
    <property type="entry name" value="Integrin alpha, N-terminal"/>
    <property type="match status" value="2"/>
</dbReference>
<name>A0A5C6A234_9BACT</name>
<gene>
    <name evidence="3" type="ORF">Pla52n_59510</name>
</gene>
<dbReference type="SUPFAM" id="SSF69318">
    <property type="entry name" value="Integrin alpha N-terminal domain"/>
    <property type="match status" value="1"/>
</dbReference>
<protein>
    <submittedName>
        <fullName evidence="3">FG-GAP repeat protein</fullName>
    </submittedName>
</protein>
<evidence type="ECO:0000256" key="1">
    <source>
        <dbReference type="ARBA" id="ARBA00022729"/>
    </source>
</evidence>
<dbReference type="InterPro" id="IPR011990">
    <property type="entry name" value="TPR-like_helical_dom_sf"/>
</dbReference>
<dbReference type="PANTHER" id="PTHR16026">
    <property type="entry name" value="CARTILAGE ACIDIC PROTEIN 1"/>
    <property type="match status" value="1"/>
</dbReference>
<comment type="caution">
    <text evidence="3">The sequence shown here is derived from an EMBL/GenBank/DDBJ whole genome shotgun (WGS) entry which is preliminary data.</text>
</comment>
<proteinExistence type="predicted"/>
<feature type="domain" description="ASPIC/UnbV" evidence="2">
    <location>
        <begin position="888"/>
        <end position="958"/>
    </location>
</feature>
<keyword evidence="4" id="KW-1185">Reference proteome</keyword>
<dbReference type="AlphaFoldDB" id="A0A5C6A234"/>
<dbReference type="InterPro" id="IPR013517">
    <property type="entry name" value="FG-GAP"/>
</dbReference>
<dbReference type="InterPro" id="IPR028994">
    <property type="entry name" value="Integrin_alpha_N"/>
</dbReference>
<dbReference type="OrthoDB" id="5287961at2"/>
<dbReference type="SUPFAM" id="SSF48452">
    <property type="entry name" value="TPR-like"/>
    <property type="match status" value="1"/>
</dbReference>
<organism evidence="3 4">
    <name type="scientific">Stieleria varia</name>
    <dbReference type="NCBI Taxonomy" id="2528005"/>
    <lineage>
        <taxon>Bacteria</taxon>
        <taxon>Pseudomonadati</taxon>
        <taxon>Planctomycetota</taxon>
        <taxon>Planctomycetia</taxon>
        <taxon>Pirellulales</taxon>
        <taxon>Pirellulaceae</taxon>
        <taxon>Stieleria</taxon>
    </lineage>
</organism>
<dbReference type="RefSeq" id="WP_146522907.1">
    <property type="nucleotide sequence ID" value="NZ_CP151726.1"/>
</dbReference>
<dbReference type="Pfam" id="PF07593">
    <property type="entry name" value="UnbV_ASPIC"/>
    <property type="match status" value="1"/>
</dbReference>
<dbReference type="EMBL" id="SJPN01000009">
    <property type="protein sequence ID" value="TWT93291.1"/>
    <property type="molecule type" value="Genomic_DNA"/>
</dbReference>
<dbReference type="InterPro" id="IPR027039">
    <property type="entry name" value="Crtac1"/>
</dbReference>
<dbReference type="InterPro" id="IPR011519">
    <property type="entry name" value="UnbV_ASPIC"/>
</dbReference>